<accession>A0AA36E489</accession>
<gene>
    <name evidence="2" type="ORF">LSALG_LOCUS22068</name>
</gene>
<evidence type="ECO:0000313" key="3">
    <source>
        <dbReference type="Proteomes" id="UP001177003"/>
    </source>
</evidence>
<feature type="region of interest" description="Disordered" evidence="1">
    <location>
        <begin position="122"/>
        <end position="145"/>
    </location>
</feature>
<feature type="compositionally biased region" description="Basic and acidic residues" evidence="1">
    <location>
        <begin position="128"/>
        <end position="145"/>
    </location>
</feature>
<dbReference type="AlphaFoldDB" id="A0AA36E489"/>
<sequence length="145" mass="16230">MPGRPSTNRKRDQIERELKGKVKVELAQEVHVASDSDSEVQMEPDSEGEGVVGGVEEHVEVEAQVEVEVQEDEDQAAVEGQEGEELVALQDPVGQDDQGQDAVQDLVEEEPMQEVPSFQVLQGKRRMKPSERITKIQIRMKREGK</sequence>
<feature type="region of interest" description="Disordered" evidence="1">
    <location>
        <begin position="32"/>
        <end position="51"/>
    </location>
</feature>
<dbReference type="Proteomes" id="UP001177003">
    <property type="component" value="Chromosome 4"/>
</dbReference>
<dbReference type="EMBL" id="OX465080">
    <property type="protein sequence ID" value="CAI9282431.1"/>
    <property type="molecule type" value="Genomic_DNA"/>
</dbReference>
<keyword evidence="3" id="KW-1185">Reference proteome</keyword>
<evidence type="ECO:0000313" key="2">
    <source>
        <dbReference type="EMBL" id="CAI9282431.1"/>
    </source>
</evidence>
<feature type="compositionally biased region" description="Acidic residues" evidence="1">
    <location>
        <begin position="36"/>
        <end position="48"/>
    </location>
</feature>
<name>A0AA36E489_LACSI</name>
<reference evidence="2" key="1">
    <citation type="submission" date="2023-04" db="EMBL/GenBank/DDBJ databases">
        <authorList>
            <person name="Vijverberg K."/>
            <person name="Xiong W."/>
            <person name="Schranz E."/>
        </authorList>
    </citation>
    <scope>NUCLEOTIDE SEQUENCE</scope>
</reference>
<organism evidence="2 3">
    <name type="scientific">Lactuca saligna</name>
    <name type="common">Willowleaf lettuce</name>
    <dbReference type="NCBI Taxonomy" id="75948"/>
    <lineage>
        <taxon>Eukaryota</taxon>
        <taxon>Viridiplantae</taxon>
        <taxon>Streptophyta</taxon>
        <taxon>Embryophyta</taxon>
        <taxon>Tracheophyta</taxon>
        <taxon>Spermatophyta</taxon>
        <taxon>Magnoliopsida</taxon>
        <taxon>eudicotyledons</taxon>
        <taxon>Gunneridae</taxon>
        <taxon>Pentapetalae</taxon>
        <taxon>asterids</taxon>
        <taxon>campanulids</taxon>
        <taxon>Asterales</taxon>
        <taxon>Asteraceae</taxon>
        <taxon>Cichorioideae</taxon>
        <taxon>Cichorieae</taxon>
        <taxon>Lactucinae</taxon>
        <taxon>Lactuca</taxon>
    </lineage>
</organism>
<protein>
    <submittedName>
        <fullName evidence="2">Uncharacterized protein</fullName>
    </submittedName>
</protein>
<proteinExistence type="predicted"/>
<evidence type="ECO:0000256" key="1">
    <source>
        <dbReference type="SAM" id="MobiDB-lite"/>
    </source>
</evidence>